<evidence type="ECO:0000313" key="1">
    <source>
        <dbReference type="EMBL" id="AWN49478.1"/>
    </source>
</evidence>
<proteinExistence type="predicted"/>
<keyword evidence="2" id="KW-1185">Reference proteome</keyword>
<dbReference type="AlphaFoldDB" id="A0A2U8WVH2"/>
<dbReference type="Proteomes" id="UP000245444">
    <property type="component" value="Chromosome"/>
</dbReference>
<organism evidence="1 2">
    <name type="scientific">Methylobacterium terrae</name>
    <dbReference type="NCBI Taxonomy" id="2202827"/>
    <lineage>
        <taxon>Bacteria</taxon>
        <taxon>Pseudomonadati</taxon>
        <taxon>Pseudomonadota</taxon>
        <taxon>Alphaproteobacteria</taxon>
        <taxon>Hyphomicrobiales</taxon>
        <taxon>Methylobacteriaceae</taxon>
        <taxon>Methylobacterium</taxon>
    </lineage>
</organism>
<reference evidence="1 2" key="1">
    <citation type="submission" date="2018-05" db="EMBL/GenBank/DDBJ databases">
        <title>Complete Genome Sequence of Methylobacterium sp. 17Sr1-28.</title>
        <authorList>
            <person name="Srinivasan S."/>
        </authorList>
    </citation>
    <scope>NUCLEOTIDE SEQUENCE [LARGE SCALE GENOMIC DNA]</scope>
    <source>
        <strain evidence="1 2">17Sr1-28</strain>
    </source>
</reference>
<gene>
    <name evidence="1" type="ORF">DK419_26665</name>
</gene>
<protein>
    <submittedName>
        <fullName evidence="1">Uncharacterized protein</fullName>
    </submittedName>
</protein>
<dbReference type="OrthoDB" id="7998837at2"/>
<evidence type="ECO:0000313" key="2">
    <source>
        <dbReference type="Proteomes" id="UP000245444"/>
    </source>
</evidence>
<dbReference type="EMBL" id="CP029553">
    <property type="protein sequence ID" value="AWN49478.1"/>
    <property type="molecule type" value="Genomic_DNA"/>
</dbReference>
<accession>A0A2U8WVH2</accession>
<dbReference type="RefSeq" id="WP_109961746.1">
    <property type="nucleotide sequence ID" value="NZ_CP029553.1"/>
</dbReference>
<name>A0A2U8WVH2_9HYPH</name>
<dbReference type="KEGG" id="mtea:DK419_26665"/>
<sequence length="90" mass="9585">MSAPIPKPDPFQDLAHGSLEMMRACIGETVAGAAIHADLAATYAGIQDDVGLDYALRCLVADVRVAVSLLAHLKEQKATERVRAAAEELR</sequence>